<keyword evidence="1 6" id="KW-0285">Flavoprotein</keyword>
<dbReference type="EC" id="1.14.13.-" evidence="8"/>
<evidence type="ECO:0000313" key="8">
    <source>
        <dbReference type="EMBL" id="CEF42480.1"/>
    </source>
</evidence>
<dbReference type="PANTHER" id="PTHR30011">
    <property type="entry name" value="ALKANESULFONATE MONOOXYGENASE-RELATED"/>
    <property type="match status" value="1"/>
</dbReference>
<organism evidence="8 9">
    <name type="scientific">Acetobacter senegalensis</name>
    <dbReference type="NCBI Taxonomy" id="446692"/>
    <lineage>
        <taxon>Bacteria</taxon>
        <taxon>Pseudomonadati</taxon>
        <taxon>Pseudomonadota</taxon>
        <taxon>Alphaproteobacteria</taxon>
        <taxon>Acetobacterales</taxon>
        <taxon>Acetobacteraceae</taxon>
        <taxon>Acetobacter</taxon>
    </lineage>
</organism>
<dbReference type="GeneID" id="34784192"/>
<dbReference type="InterPro" id="IPR051260">
    <property type="entry name" value="Diverse_substr_monoxygenases"/>
</dbReference>
<keyword evidence="3 8" id="KW-0560">Oxidoreductase</keyword>
<dbReference type="AlphaFoldDB" id="A0A0U5EZM0"/>
<dbReference type="PIRSF" id="PIRSF000337">
    <property type="entry name" value="NTA_MOA"/>
    <property type="match status" value="1"/>
</dbReference>
<dbReference type="PANTHER" id="PTHR30011:SF16">
    <property type="entry name" value="C2H2 FINGER DOMAIN TRANSCRIPTION FACTOR (EUROFUNG)-RELATED"/>
    <property type="match status" value="1"/>
</dbReference>
<feature type="binding site" evidence="6">
    <location>
        <position position="137"/>
    </location>
    <ligand>
        <name>FMN</name>
        <dbReference type="ChEBI" id="CHEBI:58210"/>
    </ligand>
</feature>
<dbReference type="RefSeq" id="WP_058988643.1">
    <property type="nucleotide sequence ID" value="NZ_LN606600.1"/>
</dbReference>
<evidence type="ECO:0000256" key="1">
    <source>
        <dbReference type="ARBA" id="ARBA00022630"/>
    </source>
</evidence>
<reference evidence="9" key="1">
    <citation type="submission" date="2014-09" db="EMBL/GenBank/DDBJ databases">
        <authorList>
            <person name="Illeghems K.G."/>
        </authorList>
    </citation>
    <scope>NUCLEOTIDE SEQUENCE [LARGE SCALE GENOMIC DNA]</scope>
    <source>
        <strain evidence="9">108B</strain>
    </source>
</reference>
<proteinExistence type="inferred from homology"/>
<dbReference type="EMBL" id="LN606600">
    <property type="protein sequence ID" value="CEF42480.1"/>
    <property type="molecule type" value="Genomic_DNA"/>
</dbReference>
<evidence type="ECO:0000256" key="3">
    <source>
        <dbReference type="ARBA" id="ARBA00023002"/>
    </source>
</evidence>
<feature type="domain" description="Luciferase-like" evidence="7">
    <location>
        <begin position="21"/>
        <end position="269"/>
    </location>
</feature>
<dbReference type="KEGG" id="asz:ASN_3238"/>
<comment type="similarity">
    <text evidence="5">Belongs to the NtaA/SnaA/DszA monooxygenase family.</text>
</comment>
<evidence type="ECO:0000256" key="6">
    <source>
        <dbReference type="PIRSR" id="PIRSR000337-1"/>
    </source>
</evidence>
<evidence type="ECO:0000313" key="9">
    <source>
        <dbReference type="Proteomes" id="UP000056109"/>
    </source>
</evidence>
<dbReference type="InterPro" id="IPR011251">
    <property type="entry name" value="Luciferase-like_dom"/>
</dbReference>
<dbReference type="GO" id="GO:0016705">
    <property type="term" value="F:oxidoreductase activity, acting on paired donors, with incorporation or reduction of molecular oxygen"/>
    <property type="evidence" value="ECO:0007669"/>
    <property type="project" value="InterPro"/>
</dbReference>
<keyword evidence="4 8" id="KW-0503">Monooxygenase</keyword>
<name>A0A0U5EZM0_9PROT</name>
<dbReference type="Proteomes" id="UP000056109">
    <property type="component" value="Chromosome I"/>
</dbReference>
<dbReference type="PATRIC" id="fig|446692.3.peg.3427"/>
<feature type="binding site" evidence="6">
    <location>
        <position position="208"/>
    </location>
    <ligand>
        <name>FMN</name>
        <dbReference type="ChEBI" id="CHEBI:58210"/>
    </ligand>
</feature>
<sequence>MNPLYLTCVLANNPQSDTVRPWPGNFSNVARQARLIEAAGFDALLCAEPESFSQKLSKQNGFSYENYTLSAALAAMTKTLKLIIPVPTSCSEPYNVARRLAAIDHISNGRTAWIATPVSSYDTLAHYNSIVTDNDPYERAGEFIDVTNKLWNSWSAEAIIIRENGRSGVDACLNKPIQHVGKHFSVMGPLDVPRPPYGPIPIAWTDISEAGKKLAVCHASCIFTDQPTMTHTSHFKDEIHHRLLTQGRKKEDIKIITNLTVTLTSATETGDSAHPAMMQETYQPERPTYIGHAEGLLNFMKRWHAHKATDGFNLIWSQGESGLIAFAKTRSAGVVNLL</sequence>
<evidence type="ECO:0000256" key="4">
    <source>
        <dbReference type="ARBA" id="ARBA00023033"/>
    </source>
</evidence>
<dbReference type="GO" id="GO:0004497">
    <property type="term" value="F:monooxygenase activity"/>
    <property type="evidence" value="ECO:0007669"/>
    <property type="project" value="UniProtKB-KW"/>
</dbReference>
<dbReference type="InterPro" id="IPR016215">
    <property type="entry name" value="NTA_MOA"/>
</dbReference>
<gene>
    <name evidence="8" type="primary">nrd</name>
    <name evidence="8" type="ORF">ASN_3238</name>
</gene>
<keyword evidence="2 6" id="KW-0288">FMN</keyword>
<dbReference type="InterPro" id="IPR036661">
    <property type="entry name" value="Luciferase-like_sf"/>
</dbReference>
<accession>A0A0U5EZM0</accession>
<evidence type="ECO:0000256" key="2">
    <source>
        <dbReference type="ARBA" id="ARBA00022643"/>
    </source>
</evidence>
<evidence type="ECO:0000259" key="7">
    <source>
        <dbReference type="Pfam" id="PF00296"/>
    </source>
</evidence>
<dbReference type="Pfam" id="PF00296">
    <property type="entry name" value="Bac_luciferase"/>
    <property type="match status" value="1"/>
</dbReference>
<evidence type="ECO:0000256" key="5">
    <source>
        <dbReference type="ARBA" id="ARBA00033748"/>
    </source>
</evidence>
<dbReference type="Gene3D" id="3.20.20.30">
    <property type="entry name" value="Luciferase-like domain"/>
    <property type="match status" value="1"/>
</dbReference>
<protein>
    <submittedName>
        <fullName evidence="8">Putative nitrilotriacetate monooxygenase</fullName>
        <ecNumber evidence="8">1.14.13.-</ecNumber>
    </submittedName>
</protein>
<keyword evidence="9" id="KW-1185">Reference proteome</keyword>
<dbReference type="SUPFAM" id="SSF51679">
    <property type="entry name" value="Bacterial luciferase-like"/>
    <property type="match status" value="1"/>
</dbReference>